<feature type="region of interest" description="Disordered" evidence="1">
    <location>
        <begin position="1"/>
        <end position="63"/>
    </location>
</feature>
<dbReference type="AlphaFoldDB" id="A0A395LN26"/>
<accession>A0A395LN26</accession>
<name>A0A395LN26_9SPHN</name>
<dbReference type="Proteomes" id="UP000254101">
    <property type="component" value="Unassembled WGS sequence"/>
</dbReference>
<dbReference type="OrthoDB" id="485556at2"/>
<reference evidence="2 3" key="1">
    <citation type="submission" date="2018-07" db="EMBL/GenBank/DDBJ databases">
        <title>Erythrobacter nanhaiensis sp. nov., a novel member of the genus Erythrobacter isolated from the South China Sea.</title>
        <authorList>
            <person name="Chen X."/>
            <person name="Liu J."/>
        </authorList>
    </citation>
    <scope>NUCLEOTIDE SEQUENCE [LARGE SCALE GENOMIC DNA]</scope>
    <source>
        <strain evidence="2 3">S-5</strain>
    </source>
</reference>
<protein>
    <submittedName>
        <fullName evidence="2">Uncharacterized protein</fullName>
    </submittedName>
</protein>
<proteinExistence type="predicted"/>
<evidence type="ECO:0000313" key="2">
    <source>
        <dbReference type="EMBL" id="RDS78453.1"/>
    </source>
</evidence>
<evidence type="ECO:0000256" key="1">
    <source>
        <dbReference type="SAM" id="MobiDB-lite"/>
    </source>
</evidence>
<keyword evidence="3" id="KW-1185">Reference proteome</keyword>
<organism evidence="2 3">
    <name type="scientific">Alteriqipengyuania lutimaris</name>
    <dbReference type="NCBI Taxonomy" id="1538146"/>
    <lineage>
        <taxon>Bacteria</taxon>
        <taxon>Pseudomonadati</taxon>
        <taxon>Pseudomonadota</taxon>
        <taxon>Alphaproteobacteria</taxon>
        <taxon>Sphingomonadales</taxon>
        <taxon>Erythrobacteraceae</taxon>
        <taxon>Alteriqipengyuania</taxon>
    </lineage>
</organism>
<dbReference type="EMBL" id="QRBB01000001">
    <property type="protein sequence ID" value="RDS78453.1"/>
    <property type="molecule type" value="Genomic_DNA"/>
</dbReference>
<comment type="caution">
    <text evidence="2">The sequence shown here is derived from an EMBL/GenBank/DDBJ whole genome shotgun (WGS) entry which is preliminary data.</text>
</comment>
<gene>
    <name evidence="2" type="ORF">DL238_00125</name>
</gene>
<evidence type="ECO:0000313" key="3">
    <source>
        <dbReference type="Proteomes" id="UP000254101"/>
    </source>
</evidence>
<sequence length="179" mass="18411">MLAACSAPAEDAAQPDGSDTIAKAEAEVAPTGTDTPPAQAAIPDVGDGDPDLMPAPLAGDAERGEEGARNVLLAFIRAIELKEFGQAHEMMRGQARDSGTAVDFASQFTDFGKITVSAPGGRLEGAAGTTYYTAPATITGGNGQTLSGDIVLSRVNDVPGASEDQLRWRVARFDMDGTD</sequence>